<dbReference type="PANTHER" id="PTHR32467">
    <property type="entry name" value="AP2-LIKE ETHYLENE-RESPONSIVE TRANSCRIPTION FACTOR"/>
    <property type="match status" value="1"/>
</dbReference>
<dbReference type="GO" id="GO:0003677">
    <property type="term" value="F:DNA binding"/>
    <property type="evidence" value="ECO:0007669"/>
    <property type="project" value="UniProtKB-KW"/>
</dbReference>
<dbReference type="InterPro" id="IPR036955">
    <property type="entry name" value="AP2/ERF_dom_sf"/>
</dbReference>
<evidence type="ECO:0000256" key="1">
    <source>
        <dbReference type="ARBA" id="ARBA00004123"/>
    </source>
</evidence>
<keyword evidence="2" id="KW-0805">Transcription regulation</keyword>
<keyword evidence="6" id="KW-0539">Nucleus</keyword>
<keyword evidence="4" id="KW-0010">Activator</keyword>
<dbReference type="GO" id="GO:0003700">
    <property type="term" value="F:DNA-binding transcription factor activity"/>
    <property type="evidence" value="ECO:0007669"/>
    <property type="project" value="InterPro"/>
</dbReference>
<feature type="compositionally biased region" description="Low complexity" evidence="8">
    <location>
        <begin position="46"/>
        <end position="56"/>
    </location>
</feature>
<evidence type="ECO:0000256" key="8">
    <source>
        <dbReference type="SAM" id="MobiDB-lite"/>
    </source>
</evidence>
<dbReference type="OrthoDB" id="1722305at2759"/>
<dbReference type="EMBL" id="RXIC02000019">
    <property type="protein sequence ID" value="KAB1225508.1"/>
    <property type="molecule type" value="Genomic_DNA"/>
</dbReference>
<comment type="similarity">
    <text evidence="7">Belongs to the AP2/ERF transcription factor family. AP2 subfamily.</text>
</comment>
<evidence type="ECO:0000256" key="5">
    <source>
        <dbReference type="ARBA" id="ARBA00023163"/>
    </source>
</evidence>
<keyword evidence="3" id="KW-0238">DNA-binding</keyword>
<feature type="region of interest" description="Disordered" evidence="8">
    <location>
        <begin position="1"/>
        <end position="61"/>
    </location>
</feature>
<evidence type="ECO:0000256" key="7">
    <source>
        <dbReference type="ARBA" id="ARBA00037973"/>
    </source>
</evidence>
<feature type="domain" description="AP2/ERF" evidence="9">
    <location>
        <begin position="58"/>
        <end position="121"/>
    </location>
</feature>
<dbReference type="SMART" id="SM00380">
    <property type="entry name" value="AP2"/>
    <property type="match status" value="1"/>
</dbReference>
<evidence type="ECO:0000256" key="6">
    <source>
        <dbReference type="ARBA" id="ARBA00023242"/>
    </source>
</evidence>
<evidence type="ECO:0000313" key="10">
    <source>
        <dbReference type="EMBL" id="KAB1225508.1"/>
    </source>
</evidence>
<evidence type="ECO:0000259" key="9">
    <source>
        <dbReference type="PROSITE" id="PS51032"/>
    </source>
</evidence>
<reference evidence="10 11" key="1">
    <citation type="journal article" date="2019" name="Plant Biotechnol. J.">
        <title>The red bayberry genome and genetic basis of sex determination.</title>
        <authorList>
            <person name="Jia H.M."/>
            <person name="Jia H.J."/>
            <person name="Cai Q.L."/>
            <person name="Wang Y."/>
            <person name="Zhao H.B."/>
            <person name="Yang W.F."/>
            <person name="Wang G.Y."/>
            <person name="Li Y.H."/>
            <person name="Zhan D.L."/>
            <person name="Shen Y.T."/>
            <person name="Niu Q.F."/>
            <person name="Chang L."/>
            <person name="Qiu J."/>
            <person name="Zhao L."/>
            <person name="Xie H.B."/>
            <person name="Fu W.Y."/>
            <person name="Jin J."/>
            <person name="Li X.W."/>
            <person name="Jiao Y."/>
            <person name="Zhou C.C."/>
            <person name="Tu T."/>
            <person name="Chai C.Y."/>
            <person name="Gao J.L."/>
            <person name="Fan L.J."/>
            <person name="van de Weg E."/>
            <person name="Wang J.Y."/>
            <person name="Gao Z.S."/>
        </authorList>
    </citation>
    <scope>NUCLEOTIDE SEQUENCE [LARGE SCALE GENOMIC DNA]</scope>
    <source>
        <tissue evidence="10">Leaves</tissue>
    </source>
</reference>
<evidence type="ECO:0000256" key="2">
    <source>
        <dbReference type="ARBA" id="ARBA00023015"/>
    </source>
</evidence>
<keyword evidence="5" id="KW-0804">Transcription</keyword>
<dbReference type="PROSITE" id="PS51257">
    <property type="entry name" value="PROKAR_LIPOPROTEIN"/>
    <property type="match status" value="1"/>
</dbReference>
<dbReference type="PANTHER" id="PTHR32467:SF97">
    <property type="entry name" value="ETHYLENE-RESPONSIVE TRANSCRIPTION FACTOR WRI1"/>
    <property type="match status" value="1"/>
</dbReference>
<dbReference type="PRINTS" id="PR00367">
    <property type="entry name" value="ETHRSPELEMNT"/>
</dbReference>
<dbReference type="FunFam" id="3.30.730.10:FF:000004">
    <property type="entry name" value="AP2-like ethylene-responsive transcription factor"/>
    <property type="match status" value="1"/>
</dbReference>
<evidence type="ECO:0000256" key="4">
    <source>
        <dbReference type="ARBA" id="ARBA00023159"/>
    </source>
</evidence>
<dbReference type="PROSITE" id="PS51032">
    <property type="entry name" value="AP2_ERF"/>
    <property type="match status" value="1"/>
</dbReference>
<comment type="subcellular location">
    <subcellularLocation>
        <location evidence="1">Nucleus</location>
    </subcellularLocation>
</comment>
<protein>
    <submittedName>
        <fullName evidence="10">Ethylene-responsive transcription factor WRI1</fullName>
    </submittedName>
</protein>
<accession>A0A6A1WP35</accession>
<dbReference type="InterPro" id="IPR001471">
    <property type="entry name" value="AP2/ERF_dom"/>
</dbReference>
<feature type="compositionally biased region" description="Low complexity" evidence="8">
    <location>
        <begin position="7"/>
        <end position="18"/>
    </location>
</feature>
<dbReference type="Gene3D" id="3.30.730.10">
    <property type="entry name" value="AP2/ERF domain"/>
    <property type="match status" value="1"/>
</dbReference>
<organism evidence="10 11">
    <name type="scientific">Morella rubra</name>
    <name type="common">Chinese bayberry</name>
    <dbReference type="NCBI Taxonomy" id="262757"/>
    <lineage>
        <taxon>Eukaryota</taxon>
        <taxon>Viridiplantae</taxon>
        <taxon>Streptophyta</taxon>
        <taxon>Embryophyta</taxon>
        <taxon>Tracheophyta</taxon>
        <taxon>Spermatophyta</taxon>
        <taxon>Magnoliopsida</taxon>
        <taxon>eudicotyledons</taxon>
        <taxon>Gunneridae</taxon>
        <taxon>Pentapetalae</taxon>
        <taxon>rosids</taxon>
        <taxon>fabids</taxon>
        <taxon>Fagales</taxon>
        <taxon>Myricaceae</taxon>
        <taxon>Morella</taxon>
    </lineage>
</organism>
<dbReference type="AlphaFoldDB" id="A0A6A1WP35"/>
<dbReference type="CDD" id="cd00018">
    <property type="entry name" value="AP2"/>
    <property type="match status" value="1"/>
</dbReference>
<feature type="compositionally biased region" description="Basic and acidic residues" evidence="8">
    <location>
        <begin position="22"/>
        <end position="31"/>
    </location>
</feature>
<keyword evidence="11" id="KW-1185">Reference proteome</keyword>
<dbReference type="SUPFAM" id="SSF54171">
    <property type="entry name" value="DNA-binding domain"/>
    <property type="match status" value="1"/>
</dbReference>
<evidence type="ECO:0000313" key="11">
    <source>
        <dbReference type="Proteomes" id="UP000516437"/>
    </source>
</evidence>
<proteinExistence type="inferred from homology"/>
<dbReference type="Pfam" id="PF00847">
    <property type="entry name" value="AP2"/>
    <property type="match status" value="1"/>
</dbReference>
<name>A0A6A1WP35_9ROSI</name>
<comment type="caution">
    <text evidence="10">The sequence shown here is derived from an EMBL/GenBank/DDBJ whole genome shotgun (WGS) entry which is preliminary data.</text>
</comment>
<dbReference type="GO" id="GO:0005634">
    <property type="term" value="C:nucleus"/>
    <property type="evidence" value="ECO:0007669"/>
    <property type="project" value="UniProtKB-SubCell"/>
</dbReference>
<dbReference type="Proteomes" id="UP000516437">
    <property type="component" value="Chromosome 1"/>
</dbReference>
<gene>
    <name evidence="10" type="ORF">CJ030_MR1G018599</name>
</gene>
<sequence>MTQMKRSPSSSCSSSSSCVESDVPHQSETPKTKRARKSRKQEKCENGNSPSSGRRSSVYRGVTRHRWTGRFEAHLWDKSSWNNIQNKKGRQGAYDNEEAAAHTYDLAALKYWGPGTTLNFPIETYTKELEEMEKATREEYLASLRRRSSGFSRGVSKYRGVARKSFEAGLIGELISMAETLTGITIMGGGRQELEESLGTSICTWELIVRL</sequence>
<dbReference type="InterPro" id="IPR016177">
    <property type="entry name" value="DNA-bd_dom_sf"/>
</dbReference>
<evidence type="ECO:0000256" key="3">
    <source>
        <dbReference type="ARBA" id="ARBA00023125"/>
    </source>
</evidence>